<keyword evidence="2" id="KW-0479">Metal-binding</keyword>
<feature type="transmembrane region" description="Helical" evidence="7">
    <location>
        <begin position="63"/>
        <end position="83"/>
    </location>
</feature>
<dbReference type="InterPro" id="IPR052173">
    <property type="entry name" value="Beta-lactam_resp_regulator"/>
</dbReference>
<keyword evidence="7" id="KW-1133">Transmembrane helix</keyword>
<dbReference type="AlphaFoldDB" id="A0A1M4EDY0"/>
<dbReference type="EMBL" id="LT559118">
    <property type="protein sequence ID" value="SBO97177.1"/>
    <property type="molecule type" value="Genomic_DNA"/>
</dbReference>
<protein>
    <submittedName>
        <fullName evidence="9">Peptidase M48, Ste24p</fullName>
    </submittedName>
</protein>
<comment type="similarity">
    <text evidence="6">Belongs to the peptidase M48 family.</text>
</comment>
<dbReference type="GO" id="GO:0046872">
    <property type="term" value="F:metal ion binding"/>
    <property type="evidence" value="ECO:0007669"/>
    <property type="project" value="UniProtKB-KW"/>
</dbReference>
<evidence type="ECO:0000256" key="2">
    <source>
        <dbReference type="ARBA" id="ARBA00022723"/>
    </source>
</evidence>
<keyword evidence="5 6" id="KW-0482">Metalloprotease</keyword>
<evidence type="ECO:0000256" key="1">
    <source>
        <dbReference type="ARBA" id="ARBA00022670"/>
    </source>
</evidence>
<feature type="domain" description="Peptidase M48" evidence="8">
    <location>
        <begin position="108"/>
        <end position="165"/>
    </location>
</feature>
<dbReference type="PANTHER" id="PTHR34978:SF3">
    <property type="entry name" value="SLR0241 PROTEIN"/>
    <property type="match status" value="1"/>
</dbReference>
<evidence type="ECO:0000256" key="3">
    <source>
        <dbReference type="ARBA" id="ARBA00022801"/>
    </source>
</evidence>
<keyword evidence="4 6" id="KW-0862">Zinc</keyword>
<dbReference type="InterPro" id="IPR001915">
    <property type="entry name" value="Peptidase_M48"/>
</dbReference>
<comment type="cofactor">
    <cofactor evidence="6">
        <name>Zn(2+)</name>
        <dbReference type="ChEBI" id="CHEBI:29105"/>
    </cofactor>
    <text evidence="6">Binds 1 zinc ion per subunit.</text>
</comment>
<dbReference type="GO" id="GO:0004222">
    <property type="term" value="F:metalloendopeptidase activity"/>
    <property type="evidence" value="ECO:0007669"/>
    <property type="project" value="InterPro"/>
</dbReference>
<keyword evidence="1 6" id="KW-0645">Protease</keyword>
<sequence length="288" mass="29962">MTLLADRLPPSPAAKVLAWSAAGAALASLLNVAAFTVKAVAEIPFVAGLFGWSYRTVIADTGHVRWVPWLCVLLTGWAAVAAVRVVRRHRGGRAWALGLGGVAAGDGVVVVPGTEVEAFAVPGRPGHVVVTAGMRQALDDEQYAALLAHERAHLEQDHPRLMLLSDLAGAVHPALRWVSGRVGYLVERAADEHAATVIGDRRVLARAIGAAALAAHGRPALRSSGPFASFAGARRPGAIPLRVAALLAQARGGRLWPAAVPAVLAASSLVWTGEALYDLVELLVLAHG</sequence>
<name>A0A1M4EDY0_9ACTN</name>
<organism evidence="9">
    <name type="scientific">Nonomuraea gerenzanensis</name>
    <dbReference type="NCBI Taxonomy" id="93944"/>
    <lineage>
        <taxon>Bacteria</taxon>
        <taxon>Bacillati</taxon>
        <taxon>Actinomycetota</taxon>
        <taxon>Actinomycetes</taxon>
        <taxon>Streptosporangiales</taxon>
        <taxon>Streptosporangiaceae</taxon>
        <taxon>Nonomuraea</taxon>
    </lineage>
</organism>
<evidence type="ECO:0000256" key="6">
    <source>
        <dbReference type="RuleBase" id="RU003983"/>
    </source>
</evidence>
<keyword evidence="7" id="KW-0472">Membrane</keyword>
<dbReference type="Pfam" id="PF01435">
    <property type="entry name" value="Peptidase_M48"/>
    <property type="match status" value="1"/>
</dbReference>
<evidence type="ECO:0000259" key="8">
    <source>
        <dbReference type="Pfam" id="PF01435"/>
    </source>
</evidence>
<keyword evidence="3 6" id="KW-0378">Hydrolase</keyword>
<evidence type="ECO:0000256" key="4">
    <source>
        <dbReference type="ARBA" id="ARBA00022833"/>
    </source>
</evidence>
<evidence type="ECO:0000256" key="5">
    <source>
        <dbReference type="ARBA" id="ARBA00023049"/>
    </source>
</evidence>
<dbReference type="Gene3D" id="3.30.2010.10">
    <property type="entry name" value="Metalloproteases ('zincins'), catalytic domain"/>
    <property type="match status" value="1"/>
</dbReference>
<accession>A0A1M4EDY0</accession>
<proteinExistence type="inferred from homology"/>
<evidence type="ECO:0000313" key="9">
    <source>
        <dbReference type="EMBL" id="SBO97177.1"/>
    </source>
</evidence>
<evidence type="ECO:0000256" key="7">
    <source>
        <dbReference type="SAM" id="Phobius"/>
    </source>
</evidence>
<keyword evidence="7" id="KW-0812">Transmembrane</keyword>
<gene>
    <name evidence="9" type="ORF">BN4615_P6693</name>
</gene>
<dbReference type="GO" id="GO:0006508">
    <property type="term" value="P:proteolysis"/>
    <property type="evidence" value="ECO:0007669"/>
    <property type="project" value="UniProtKB-KW"/>
</dbReference>
<dbReference type="PANTHER" id="PTHR34978">
    <property type="entry name" value="POSSIBLE SENSOR-TRANSDUCER PROTEIN BLAR"/>
    <property type="match status" value="1"/>
</dbReference>
<reference evidence="9" key="1">
    <citation type="submission" date="2016-04" db="EMBL/GenBank/DDBJ databases">
        <authorList>
            <person name="Evans L.H."/>
            <person name="Alamgir A."/>
            <person name="Owens N."/>
            <person name="Weber N.D."/>
            <person name="Virtaneva K."/>
            <person name="Barbian K."/>
            <person name="Babar A."/>
            <person name="Rosenke K."/>
        </authorList>
    </citation>
    <scope>NUCLEOTIDE SEQUENCE</scope>
    <source>
        <strain evidence="9">Nono1</strain>
    </source>
</reference>